<reference evidence="1 2" key="1">
    <citation type="submission" date="2018-01" db="EMBL/GenBank/DDBJ databases">
        <title>Species boundaries and ecological features among Paraburkholderia terrae DSMZ17804T, P. hospita DSMZ17164T and P. caribensis DSMZ13236T.</title>
        <authorList>
            <person name="Pratama A.A."/>
        </authorList>
    </citation>
    <scope>NUCLEOTIDE SEQUENCE [LARGE SCALE GENOMIC DNA]</scope>
    <source>
        <strain evidence="1 2">DSM 17164</strain>
    </source>
</reference>
<dbReference type="EMBL" id="CP026108">
    <property type="protein sequence ID" value="AUT76073.1"/>
    <property type="molecule type" value="Genomic_DNA"/>
</dbReference>
<accession>A0AAN1MQS0</accession>
<protein>
    <submittedName>
        <fullName evidence="1">Uncharacterized protein</fullName>
    </submittedName>
</protein>
<dbReference type="AlphaFoldDB" id="A0AAN1MQS0"/>
<sequence>MAEGKEIIETHGGFVISVLAIAKSSPHPPGYIAFGYAAMLHRPDADIRMADQKVDFSRPVADIPRVKMPGRQVLMKGDRTLGCSHAWYGRA</sequence>
<evidence type="ECO:0000313" key="1">
    <source>
        <dbReference type="EMBL" id="AUT76073.1"/>
    </source>
</evidence>
<dbReference type="GeneID" id="55536111"/>
<evidence type="ECO:0000313" key="2">
    <source>
        <dbReference type="Proteomes" id="UP000236649"/>
    </source>
</evidence>
<dbReference type="Proteomes" id="UP000236649">
    <property type="component" value="Chromosome 4"/>
</dbReference>
<dbReference type="KEGG" id="phs:C2L64_48575"/>
<dbReference type="RefSeq" id="WP_103154302.1">
    <property type="nucleotide sequence ID" value="NZ_CP026108.1"/>
</dbReference>
<name>A0AAN1MQS0_9BURK</name>
<organism evidence="1 2">
    <name type="scientific">Paraburkholderia hospita</name>
    <dbReference type="NCBI Taxonomy" id="169430"/>
    <lineage>
        <taxon>Bacteria</taxon>
        <taxon>Pseudomonadati</taxon>
        <taxon>Pseudomonadota</taxon>
        <taxon>Betaproteobacteria</taxon>
        <taxon>Burkholderiales</taxon>
        <taxon>Burkholderiaceae</taxon>
        <taxon>Paraburkholderia</taxon>
    </lineage>
</organism>
<proteinExistence type="predicted"/>
<gene>
    <name evidence="1" type="ORF">C2L64_48575</name>
</gene>